<organism evidence="1 2">
    <name type="scientific">Fusarium sarcochroum</name>
    <dbReference type="NCBI Taxonomy" id="1208366"/>
    <lineage>
        <taxon>Eukaryota</taxon>
        <taxon>Fungi</taxon>
        <taxon>Dikarya</taxon>
        <taxon>Ascomycota</taxon>
        <taxon>Pezizomycotina</taxon>
        <taxon>Sordariomycetes</taxon>
        <taxon>Hypocreomycetidae</taxon>
        <taxon>Hypocreales</taxon>
        <taxon>Nectriaceae</taxon>
        <taxon>Fusarium</taxon>
        <taxon>Fusarium lateritium species complex</taxon>
    </lineage>
</organism>
<name>A0A8H4SWU9_9HYPO</name>
<proteinExistence type="predicted"/>
<evidence type="ECO:0000313" key="2">
    <source>
        <dbReference type="Proteomes" id="UP000622797"/>
    </source>
</evidence>
<gene>
    <name evidence="1" type="ORF">FSARC_14016</name>
</gene>
<reference evidence="1" key="2">
    <citation type="submission" date="2020-05" db="EMBL/GenBank/DDBJ databases">
        <authorList>
            <person name="Kim H.-S."/>
            <person name="Proctor R.H."/>
            <person name="Brown D.W."/>
        </authorList>
    </citation>
    <scope>NUCLEOTIDE SEQUENCE</scope>
    <source>
        <strain evidence="1">NRRL 20472</strain>
    </source>
</reference>
<comment type="caution">
    <text evidence="1">The sequence shown here is derived from an EMBL/GenBank/DDBJ whole genome shotgun (WGS) entry which is preliminary data.</text>
</comment>
<evidence type="ECO:0000313" key="1">
    <source>
        <dbReference type="EMBL" id="KAF4947197.1"/>
    </source>
</evidence>
<protein>
    <submittedName>
        <fullName evidence="1">Uncharacterized protein</fullName>
    </submittedName>
</protein>
<accession>A0A8H4SWU9</accession>
<dbReference type="OrthoDB" id="10353579at2759"/>
<reference evidence="1" key="1">
    <citation type="journal article" date="2020" name="BMC Genomics">
        <title>Correction to: Identification and distribution of gene clusters required for synthesis of sphingolipid metabolism inhibitors in diverse species of the filamentous fungus Fusarium.</title>
        <authorList>
            <person name="Kim H.S."/>
            <person name="Lohmar J.M."/>
            <person name="Busman M."/>
            <person name="Brown D.W."/>
            <person name="Naumann T.A."/>
            <person name="Divon H.H."/>
            <person name="Lysoe E."/>
            <person name="Uhlig S."/>
            <person name="Proctor R.H."/>
        </authorList>
    </citation>
    <scope>NUCLEOTIDE SEQUENCE</scope>
    <source>
        <strain evidence="1">NRRL 20472</strain>
    </source>
</reference>
<keyword evidence="2" id="KW-1185">Reference proteome</keyword>
<sequence length="142" mass="16873">MTSPKRKIKVESEMQIIIATFDHKIKLKDESAMQDDNMKIKKQLKECFERHIPPRDSMTKDQSLFYGQVVATAVRQFESIRPLTSRQPELGTNFLTWLDKVQPIVYQELDDPKYSSLQDLWDEMRWLWDRTVRQAGCFAKVY</sequence>
<dbReference type="Proteomes" id="UP000622797">
    <property type="component" value="Unassembled WGS sequence"/>
</dbReference>
<dbReference type="AlphaFoldDB" id="A0A8H4SWU9"/>
<dbReference type="EMBL" id="JABEXW010001116">
    <property type="protein sequence ID" value="KAF4947197.1"/>
    <property type="molecule type" value="Genomic_DNA"/>
</dbReference>